<gene>
    <name evidence="4" type="ORF">J2S03_001720</name>
</gene>
<feature type="domain" description="Conserved hypothetical protein CHP02679 N terminus" evidence="3">
    <location>
        <begin position="31"/>
        <end position="276"/>
    </location>
</feature>
<sequence length="440" mass="48999">MDELTTYLRQPGFERLWCAAADKYRRQGRVGGRVQLMGLSDEEMDALSGLLAVNLVGRTEVAIRLTKVDEALRNSRFRVGLEEVLGRLFPGLRTREEQLAEASANWAAFHVWAKEGIHRQAVLDWIDRLSKGDAPGARTYMECYRAYESTGRCDDWRHAMRALEAALQPHDVWRLPVFAAEVTGDPHGLDRNTLAGKVFYWGLVALAADVDASGHAWASAEPPAAAPTSESVDDPDFTDTASDAASDAPSESMRAVYMKAGIRLDDVSSIVWVGNWAGWFEVPVAIPLMALDRHVKEVPRADAVYVVENPSVFAELLERLPCGVPVVCTSGQPSVAALRLLDMAFAAGSTIYYSGDFDVKGLQMALSLRARYGRAFAAWHMDADTYRWASHDKQPELSEREVQMLNTLHVDWDDELIPAMTRIRKKVFQEQILSRLLGDF</sequence>
<dbReference type="Pfam" id="PF09664">
    <property type="entry name" value="DUF2399"/>
    <property type="match status" value="1"/>
</dbReference>
<feature type="domain" description="DUF2399" evidence="2">
    <location>
        <begin position="296"/>
        <end position="439"/>
    </location>
</feature>
<dbReference type="EMBL" id="JAUSTP010000011">
    <property type="protein sequence ID" value="MDQ0189873.1"/>
    <property type="molecule type" value="Genomic_DNA"/>
</dbReference>
<evidence type="ECO:0000259" key="3">
    <source>
        <dbReference type="Pfam" id="PF11796"/>
    </source>
</evidence>
<evidence type="ECO:0000313" key="4">
    <source>
        <dbReference type="EMBL" id="MDQ0189873.1"/>
    </source>
</evidence>
<organism evidence="4 5">
    <name type="scientific">Alicyclobacillus cycloheptanicus</name>
    <dbReference type="NCBI Taxonomy" id="1457"/>
    <lineage>
        <taxon>Bacteria</taxon>
        <taxon>Bacillati</taxon>
        <taxon>Bacillota</taxon>
        <taxon>Bacilli</taxon>
        <taxon>Bacillales</taxon>
        <taxon>Alicyclobacillaceae</taxon>
        <taxon>Alicyclobacillus</taxon>
    </lineage>
</organism>
<evidence type="ECO:0000256" key="1">
    <source>
        <dbReference type="SAM" id="MobiDB-lite"/>
    </source>
</evidence>
<dbReference type="NCBIfam" id="TIGR02679">
    <property type="entry name" value="TIGR02679 family protein"/>
    <property type="match status" value="1"/>
</dbReference>
<dbReference type="InterPro" id="IPR013495">
    <property type="entry name" value="CHP02679"/>
</dbReference>
<name>A0ABT9XJB0_9BACL</name>
<proteinExistence type="predicted"/>
<protein>
    <submittedName>
        <fullName evidence="4">Uncharacterized protein (TIGR02679 family)</fullName>
    </submittedName>
</protein>
<keyword evidence="5" id="KW-1185">Reference proteome</keyword>
<feature type="compositionally biased region" description="Low complexity" evidence="1">
    <location>
        <begin position="219"/>
        <end position="230"/>
    </location>
</feature>
<comment type="caution">
    <text evidence="4">The sequence shown here is derived from an EMBL/GenBank/DDBJ whole genome shotgun (WGS) entry which is preliminary data.</text>
</comment>
<dbReference type="RefSeq" id="WP_274457241.1">
    <property type="nucleotide sequence ID" value="NZ_CP067097.1"/>
</dbReference>
<feature type="compositionally biased region" description="Low complexity" evidence="1">
    <location>
        <begin position="238"/>
        <end position="247"/>
    </location>
</feature>
<reference evidence="4 5" key="1">
    <citation type="submission" date="2023-07" db="EMBL/GenBank/DDBJ databases">
        <title>Genomic Encyclopedia of Type Strains, Phase IV (KMG-IV): sequencing the most valuable type-strain genomes for metagenomic binning, comparative biology and taxonomic classification.</title>
        <authorList>
            <person name="Goeker M."/>
        </authorList>
    </citation>
    <scope>NUCLEOTIDE SEQUENCE [LARGE SCALE GENOMIC DNA]</scope>
    <source>
        <strain evidence="4 5">DSM 4006</strain>
    </source>
</reference>
<dbReference type="Pfam" id="PF11796">
    <property type="entry name" value="DUF3323"/>
    <property type="match status" value="1"/>
</dbReference>
<evidence type="ECO:0000259" key="2">
    <source>
        <dbReference type="Pfam" id="PF09664"/>
    </source>
</evidence>
<accession>A0ABT9XJB0</accession>
<dbReference type="SUPFAM" id="SSF56726">
    <property type="entry name" value="DNA topoisomerase IV, alpha subunit"/>
    <property type="match status" value="1"/>
</dbReference>
<dbReference type="InterPro" id="IPR036078">
    <property type="entry name" value="Spo11/TopoVI_A_sf"/>
</dbReference>
<feature type="region of interest" description="Disordered" evidence="1">
    <location>
        <begin position="219"/>
        <end position="247"/>
    </location>
</feature>
<evidence type="ECO:0000313" key="5">
    <source>
        <dbReference type="Proteomes" id="UP001232973"/>
    </source>
</evidence>
<dbReference type="Proteomes" id="UP001232973">
    <property type="component" value="Unassembled WGS sequence"/>
</dbReference>
<dbReference type="InterPro" id="IPR024465">
    <property type="entry name" value="DUF2399"/>
</dbReference>
<dbReference type="InterPro" id="IPR024466">
    <property type="entry name" value="CHP02679_N"/>
</dbReference>